<dbReference type="GO" id="GO:0009055">
    <property type="term" value="F:electron transfer activity"/>
    <property type="evidence" value="ECO:0007669"/>
    <property type="project" value="InterPro"/>
</dbReference>
<dbReference type="GO" id="GO:0046872">
    <property type="term" value="F:metal ion binding"/>
    <property type="evidence" value="ECO:0007669"/>
    <property type="project" value="UniProtKB-KW"/>
</dbReference>
<dbReference type="PANTHER" id="PTHR35008:SF9">
    <property type="entry name" value="CYTOCHROME C DOMAIN-CONTAINING PROTEIN"/>
    <property type="match status" value="1"/>
</dbReference>
<dbReference type="Proteomes" id="UP000306808">
    <property type="component" value="Unassembled WGS sequence"/>
</dbReference>
<dbReference type="RefSeq" id="WP_136899603.1">
    <property type="nucleotide sequence ID" value="NZ_SUME01000001.1"/>
</dbReference>
<evidence type="ECO:0000259" key="5">
    <source>
        <dbReference type="PROSITE" id="PS51007"/>
    </source>
</evidence>
<keyword evidence="7" id="KW-1185">Reference proteome</keyword>
<comment type="caution">
    <text evidence="6">The sequence shown here is derived from an EMBL/GenBank/DDBJ whole genome shotgun (WGS) entry which is preliminary data.</text>
</comment>
<dbReference type="EMBL" id="SUME01000001">
    <property type="protein sequence ID" value="TJZ63089.1"/>
    <property type="molecule type" value="Genomic_DNA"/>
</dbReference>
<organism evidence="6 7">
    <name type="scientific">Sphingobacterium olei</name>
    <dbReference type="NCBI Taxonomy" id="2571155"/>
    <lineage>
        <taxon>Bacteria</taxon>
        <taxon>Pseudomonadati</taxon>
        <taxon>Bacteroidota</taxon>
        <taxon>Sphingobacteriia</taxon>
        <taxon>Sphingobacteriales</taxon>
        <taxon>Sphingobacteriaceae</taxon>
        <taxon>Sphingobacterium</taxon>
    </lineage>
</organism>
<dbReference type="PANTHER" id="PTHR35008">
    <property type="entry name" value="BLL4482 PROTEIN-RELATED"/>
    <property type="match status" value="1"/>
</dbReference>
<keyword evidence="1 4" id="KW-0349">Heme</keyword>
<feature type="domain" description="Cytochrome c" evidence="5">
    <location>
        <begin position="35"/>
        <end position="124"/>
    </location>
</feature>
<keyword evidence="2 4" id="KW-0479">Metal-binding</keyword>
<reference evidence="6 7" key="1">
    <citation type="submission" date="2019-04" db="EMBL/GenBank/DDBJ databases">
        <title>Sphingobacterium olei sp. nov., isolated from oil-contaminated soil.</title>
        <authorList>
            <person name="Liu B."/>
        </authorList>
    </citation>
    <scope>NUCLEOTIDE SEQUENCE [LARGE SCALE GENOMIC DNA]</scope>
    <source>
        <strain evidence="6 7">HAL-9</strain>
    </source>
</reference>
<evidence type="ECO:0000313" key="7">
    <source>
        <dbReference type="Proteomes" id="UP000306808"/>
    </source>
</evidence>
<keyword evidence="3 4" id="KW-0408">Iron</keyword>
<dbReference type="SUPFAM" id="SSF46626">
    <property type="entry name" value="Cytochrome c"/>
    <property type="match status" value="1"/>
</dbReference>
<evidence type="ECO:0000256" key="3">
    <source>
        <dbReference type="ARBA" id="ARBA00023004"/>
    </source>
</evidence>
<evidence type="ECO:0000256" key="2">
    <source>
        <dbReference type="ARBA" id="ARBA00022723"/>
    </source>
</evidence>
<dbReference type="PROSITE" id="PS51007">
    <property type="entry name" value="CYTC"/>
    <property type="match status" value="1"/>
</dbReference>
<evidence type="ECO:0000256" key="4">
    <source>
        <dbReference type="PROSITE-ProRule" id="PRU00433"/>
    </source>
</evidence>
<dbReference type="AlphaFoldDB" id="A0A4U0P6V9"/>
<dbReference type="InterPro" id="IPR009056">
    <property type="entry name" value="Cyt_c-like_dom"/>
</dbReference>
<name>A0A4U0P6V9_9SPHI</name>
<dbReference type="Gene3D" id="1.10.760.10">
    <property type="entry name" value="Cytochrome c-like domain"/>
    <property type="match status" value="1"/>
</dbReference>
<accession>A0A4U0P6V9</accession>
<proteinExistence type="predicted"/>
<dbReference type="OrthoDB" id="9811395at2"/>
<protein>
    <submittedName>
        <fullName evidence="6">Cytochrome c</fullName>
    </submittedName>
</protein>
<dbReference type="Pfam" id="PF00034">
    <property type="entry name" value="Cytochrom_C"/>
    <property type="match status" value="1"/>
</dbReference>
<sequence>MNNRHHIILASIGLLIILLLYLSSCQSNVSIQTAQYAVNGQKLYISHCQNCHGSKGEGLAQLYPPLNDNEYFKQNRAKLSCIIRYGMKESIVIHGKIYKNQMPANPQLTELDIAYILTYITTNFGTSDSIYSHNEVKEAIKACGT</sequence>
<evidence type="ECO:0000313" key="6">
    <source>
        <dbReference type="EMBL" id="TJZ63089.1"/>
    </source>
</evidence>
<evidence type="ECO:0000256" key="1">
    <source>
        <dbReference type="ARBA" id="ARBA00022617"/>
    </source>
</evidence>
<dbReference type="InterPro" id="IPR036909">
    <property type="entry name" value="Cyt_c-like_dom_sf"/>
</dbReference>
<dbReference type="GO" id="GO:0020037">
    <property type="term" value="F:heme binding"/>
    <property type="evidence" value="ECO:0007669"/>
    <property type="project" value="InterPro"/>
</dbReference>
<gene>
    <name evidence="6" type="ORF">FAZ15_01980</name>
</gene>
<dbReference type="InterPro" id="IPR051459">
    <property type="entry name" value="Cytochrome_c-type_DH"/>
</dbReference>